<reference evidence="2 3" key="1">
    <citation type="journal article" date="2014" name="Nat. Commun.">
        <title>Multiple recent horizontal transfers of a large genomic region in cheese making fungi.</title>
        <authorList>
            <person name="Cheeseman K."/>
            <person name="Ropars J."/>
            <person name="Renault P."/>
            <person name="Dupont J."/>
            <person name="Gouzy J."/>
            <person name="Branca A."/>
            <person name="Abraham A.L."/>
            <person name="Ceppi M."/>
            <person name="Conseiller E."/>
            <person name="Debuchy R."/>
            <person name="Malagnac F."/>
            <person name="Goarin A."/>
            <person name="Silar P."/>
            <person name="Lacoste S."/>
            <person name="Sallet E."/>
            <person name="Bensimon A."/>
            <person name="Giraud T."/>
            <person name="Brygoo Y."/>
        </authorList>
    </citation>
    <scope>NUCLEOTIDE SEQUENCE [LARGE SCALE GENOMIC DNA]</scope>
    <source>
        <strain evidence="3">FM 013</strain>
    </source>
</reference>
<evidence type="ECO:0000313" key="3">
    <source>
        <dbReference type="Proteomes" id="UP000053732"/>
    </source>
</evidence>
<feature type="transmembrane region" description="Helical" evidence="1">
    <location>
        <begin position="219"/>
        <end position="241"/>
    </location>
</feature>
<evidence type="ECO:0000313" key="2">
    <source>
        <dbReference type="EMBL" id="CRL27497.1"/>
    </source>
</evidence>
<accession>A0A0G4PM52</accession>
<feature type="transmembrane region" description="Helical" evidence="1">
    <location>
        <begin position="285"/>
        <end position="308"/>
    </location>
</feature>
<dbReference type="EMBL" id="HG793155">
    <property type="protein sequence ID" value="CRL27497.1"/>
    <property type="molecule type" value="Genomic_DNA"/>
</dbReference>
<proteinExistence type="predicted"/>
<dbReference type="Proteomes" id="UP000053732">
    <property type="component" value="Unassembled WGS sequence"/>
</dbReference>
<feature type="transmembrane region" description="Helical" evidence="1">
    <location>
        <begin position="362"/>
        <end position="389"/>
    </location>
</feature>
<keyword evidence="3" id="KW-1185">Reference proteome</keyword>
<sequence>MPRHIPRSTTNSYGFDYITVERNEHQYDFGNTDCKFPKFPPRTKRKRTRQITTGLIWAGLVILTCLLVFGIGIMVMFAVRTDNTGFDPKGPEYALYKNTMVKDCYNTPVSAITYNCSAVRASLQHQGKVVGLNKPSLSIPNDSNGNETVYSWCEIISCFNDFKVVPSTPHSSAFWATSLEVWTKAAITFLTSFWQLHKIQKAMYSDDDTFCTGLGWDTWVIMAWDLASFIWWCFGFGRFVMTPTQYPMPSMLGWVSLWKYCYMLHYHPFECVLRYFPKRARTARWTLYVVTTLQWIASVYICVLTAIWGMDSVSGYPAYECLAARIQDTPGASSCSAEQICSNELLFRSWIFQYPHRYVDGYVSLVCLNTVLSLVAILMVCALGAFPLIASMVRGGSPAKWRKRASIFDFGFAGNIGAAGGVCLLIAGLTGYDAVQALDRHREGAVTFDWECNALHVTMSSWRYYLDVDYELPVRAAKMWFNS</sequence>
<feature type="transmembrane region" description="Helical" evidence="1">
    <location>
        <begin position="410"/>
        <end position="432"/>
    </location>
</feature>
<name>A0A0G4PM52_PENC3</name>
<feature type="transmembrane region" description="Helical" evidence="1">
    <location>
        <begin position="54"/>
        <end position="79"/>
    </location>
</feature>
<organism evidence="2 3">
    <name type="scientific">Penicillium camemberti (strain FM 013)</name>
    <dbReference type="NCBI Taxonomy" id="1429867"/>
    <lineage>
        <taxon>Eukaryota</taxon>
        <taxon>Fungi</taxon>
        <taxon>Dikarya</taxon>
        <taxon>Ascomycota</taxon>
        <taxon>Pezizomycotina</taxon>
        <taxon>Eurotiomycetes</taxon>
        <taxon>Eurotiomycetidae</taxon>
        <taxon>Eurotiales</taxon>
        <taxon>Aspergillaceae</taxon>
        <taxon>Penicillium</taxon>
    </lineage>
</organism>
<evidence type="ECO:0000256" key="1">
    <source>
        <dbReference type="SAM" id="Phobius"/>
    </source>
</evidence>
<keyword evidence="1" id="KW-0812">Transmembrane</keyword>
<dbReference type="AlphaFoldDB" id="A0A0G4PM52"/>
<keyword evidence="1" id="KW-0472">Membrane</keyword>
<protein>
    <submittedName>
        <fullName evidence="2">Str. FM013</fullName>
    </submittedName>
</protein>
<gene>
    <name evidence="2" type="ORF">PCAMFM013_S022g000177</name>
</gene>
<keyword evidence="1" id="KW-1133">Transmembrane helix</keyword>